<gene>
    <name evidence="2" type="ORF">CJD36_009465</name>
</gene>
<proteinExistence type="predicted"/>
<keyword evidence="1" id="KW-1133">Transmembrane helix</keyword>
<evidence type="ECO:0000256" key="1">
    <source>
        <dbReference type="SAM" id="Phobius"/>
    </source>
</evidence>
<evidence type="ECO:0000313" key="3">
    <source>
        <dbReference type="Proteomes" id="UP000239872"/>
    </source>
</evidence>
<dbReference type="OrthoDB" id="1049592at2"/>
<accession>A0A2S7SZG1</accession>
<comment type="caution">
    <text evidence="2">The sequence shown here is derived from an EMBL/GenBank/DDBJ whole genome shotgun (WGS) entry which is preliminary data.</text>
</comment>
<evidence type="ECO:0008006" key="4">
    <source>
        <dbReference type="Google" id="ProtNLM"/>
    </source>
</evidence>
<protein>
    <recommendedName>
        <fullName evidence="4">DUF2892 domain-containing protein</fullName>
    </recommendedName>
</protein>
<dbReference type="RefSeq" id="WP_105038886.1">
    <property type="nucleotide sequence ID" value="NZ_PPSL01000002.1"/>
</dbReference>
<dbReference type="AlphaFoldDB" id="A0A2S7SZG1"/>
<sequence>MSSIKESLLTNWSLIRIVRLAIGIWMVGMGIQSKDWAVGLFGGFFLYQAVTNTGCCGSGACYTPPRGRKFNREEPTKEIEYEEVK</sequence>
<organism evidence="2 3">
    <name type="scientific">Flavipsychrobacter stenotrophus</name>
    <dbReference type="NCBI Taxonomy" id="2077091"/>
    <lineage>
        <taxon>Bacteria</taxon>
        <taxon>Pseudomonadati</taxon>
        <taxon>Bacteroidota</taxon>
        <taxon>Chitinophagia</taxon>
        <taxon>Chitinophagales</taxon>
        <taxon>Chitinophagaceae</taxon>
        <taxon>Flavipsychrobacter</taxon>
    </lineage>
</organism>
<name>A0A2S7SZG1_9BACT</name>
<evidence type="ECO:0000313" key="2">
    <source>
        <dbReference type="EMBL" id="PQJ12007.1"/>
    </source>
</evidence>
<feature type="transmembrane region" description="Helical" evidence="1">
    <location>
        <begin position="37"/>
        <end position="62"/>
    </location>
</feature>
<reference evidence="2 3" key="1">
    <citation type="submission" date="2018-01" db="EMBL/GenBank/DDBJ databases">
        <title>A novel member of the phylum Bacteroidetes isolated from glacier ice.</title>
        <authorList>
            <person name="Liu Q."/>
            <person name="Xin Y.-H."/>
        </authorList>
    </citation>
    <scope>NUCLEOTIDE SEQUENCE [LARGE SCALE GENOMIC DNA]</scope>
    <source>
        <strain evidence="2 3">RB1R16</strain>
    </source>
</reference>
<keyword evidence="1" id="KW-0472">Membrane</keyword>
<dbReference type="Proteomes" id="UP000239872">
    <property type="component" value="Unassembled WGS sequence"/>
</dbReference>
<keyword evidence="1" id="KW-0812">Transmembrane</keyword>
<feature type="transmembrane region" description="Helical" evidence="1">
    <location>
        <begin position="12"/>
        <end position="31"/>
    </location>
</feature>
<dbReference type="EMBL" id="PPSL01000002">
    <property type="protein sequence ID" value="PQJ12007.1"/>
    <property type="molecule type" value="Genomic_DNA"/>
</dbReference>
<keyword evidence="3" id="KW-1185">Reference proteome</keyword>